<protein>
    <submittedName>
        <fullName evidence="1">Uncharacterized protein</fullName>
    </submittedName>
</protein>
<evidence type="ECO:0000313" key="1">
    <source>
        <dbReference type="EMBL" id="CAH2404714.1"/>
    </source>
</evidence>
<proteinExistence type="predicted"/>
<comment type="caution">
    <text evidence="1">The sequence shown here is derived from an EMBL/GenBank/DDBJ whole genome shotgun (WGS) entry which is preliminary data.</text>
</comment>
<organism evidence="1 2">
    <name type="scientific">Mesorhizobium ventifaucium</name>
    <dbReference type="NCBI Taxonomy" id="666020"/>
    <lineage>
        <taxon>Bacteria</taxon>
        <taxon>Pseudomonadati</taxon>
        <taxon>Pseudomonadota</taxon>
        <taxon>Alphaproteobacteria</taxon>
        <taxon>Hyphomicrobiales</taxon>
        <taxon>Phyllobacteriaceae</taxon>
        <taxon>Mesorhizobium</taxon>
    </lineage>
</organism>
<evidence type="ECO:0000313" key="2">
    <source>
        <dbReference type="Proteomes" id="UP001152604"/>
    </source>
</evidence>
<reference evidence="1" key="1">
    <citation type="submission" date="2022-03" db="EMBL/GenBank/DDBJ databases">
        <authorList>
            <person name="Brunel B."/>
        </authorList>
    </citation>
    <scope>NUCLEOTIDE SEQUENCE</scope>
    <source>
        <strain evidence="1">STM4922sample</strain>
    </source>
</reference>
<dbReference type="EMBL" id="CAKXZS010000031">
    <property type="protein sequence ID" value="CAH2404714.1"/>
    <property type="molecule type" value="Genomic_DNA"/>
</dbReference>
<gene>
    <name evidence="1" type="ORF">MES4922_370001</name>
</gene>
<dbReference type="Proteomes" id="UP001152604">
    <property type="component" value="Unassembled WGS sequence"/>
</dbReference>
<sequence length="127" mass="13706">MTDRSLPINDLSPGSQPGIALNMRAPLIHLPLAQPSKRVKRWSGVNGQGVVVAAVRSSGAALKSDELSTVPGGDDRRVIRRGALDFFGNGFNLEGAGLDGPYLYRSAVGYFLFVVQLIYRAGRKTHR</sequence>
<accession>A0ABM9E6F7</accession>
<name>A0ABM9E6F7_9HYPH</name>
<keyword evidence="2" id="KW-1185">Reference proteome</keyword>